<sequence>MRKSYLLAGSFGLLGAMAQLVPAFAAPTTTQPNTAAALGAPKTLVSNASNLEFTATGPHTLADVSKPNLLAVMPQAASTKAAPVAAAVPQNSAPNFNNNLIAQDAPAPVAPAPVEPAPAAPATGGGAPVTSVSQLSDVQPGDWAFQALQSLIERYGCIAGYPDGTYRGNRALTRYEFAAGTYACLNSLAERLGSLSPEDLATIRRLQEEFAAELATLRGRVDALEARTTELEANQFSTTTKLQGEVVIAGQYGEQNGAGRPTAIARARLNFNTSFSGNDLLQTQLELGNGGEDLIGQDLENGVGVITTFPDAFGPNLAGAIFPADLGSIDYSLVGGGTGSPILRRLAYTFKVGDDLAVTFGPRLFPSDFVDFNSYANNSAQDFSSGFFINNPLIITNPVDFAGGAGAAFDYNFGGGPLSLRAVYVAASPTNALPNTFGGGLFGDPYQATAELEFSPSNAFALRLQYTNATTNDLRRDAYGANVELTLADRVGLFGRYGYGEFDSFGEAAAAGIGDFDVQTFMAGIAIRDFLVPGSLLGFAYGQPYFGNDVDALGTQRNYEAFYRFAISDNITVTPAVMVITDPNNGLTDAGTIYQGVLRTTFSF</sequence>
<dbReference type="EMBL" id="CADCTY010000928">
    <property type="protein sequence ID" value="CAA9348242.1"/>
    <property type="molecule type" value="Genomic_DNA"/>
</dbReference>
<dbReference type="Pfam" id="PF04966">
    <property type="entry name" value="OprB"/>
    <property type="match status" value="1"/>
</dbReference>
<dbReference type="GO" id="GO:0016020">
    <property type="term" value="C:membrane"/>
    <property type="evidence" value="ECO:0007669"/>
    <property type="project" value="InterPro"/>
</dbReference>
<organism evidence="6">
    <name type="scientific">uncultured Leptolyngbya sp</name>
    <dbReference type="NCBI Taxonomy" id="332963"/>
    <lineage>
        <taxon>Bacteria</taxon>
        <taxon>Bacillati</taxon>
        <taxon>Cyanobacteriota</taxon>
        <taxon>Cyanophyceae</taxon>
        <taxon>Leptolyngbyales</taxon>
        <taxon>Leptolyngbyaceae</taxon>
        <taxon>Leptolyngbya group</taxon>
        <taxon>Leptolyngbya</taxon>
        <taxon>environmental samples</taxon>
    </lineage>
</organism>
<comment type="similarity">
    <text evidence="1 2">Belongs to the OprB family.</text>
</comment>
<dbReference type="InterPro" id="IPR051465">
    <property type="entry name" value="Cell_Envelope_Struct_Comp"/>
</dbReference>
<evidence type="ECO:0000256" key="1">
    <source>
        <dbReference type="ARBA" id="ARBA00008769"/>
    </source>
</evidence>
<dbReference type="InterPro" id="IPR047684">
    <property type="entry name" value="Por_som-like"/>
</dbReference>
<dbReference type="NCBIfam" id="NF033921">
    <property type="entry name" value="por_somb"/>
    <property type="match status" value="1"/>
</dbReference>
<protein>
    <submittedName>
        <fullName evidence="6">Porin major outer membrane protein</fullName>
    </submittedName>
</protein>
<dbReference type="Pfam" id="PF00395">
    <property type="entry name" value="SLH"/>
    <property type="match status" value="1"/>
</dbReference>
<dbReference type="PANTHER" id="PTHR43308:SF1">
    <property type="entry name" value="OUTER MEMBRANE PROTEIN ALPHA"/>
    <property type="match status" value="1"/>
</dbReference>
<dbReference type="PANTHER" id="PTHR43308">
    <property type="entry name" value="OUTER MEMBRANE PROTEIN ALPHA-RELATED"/>
    <property type="match status" value="1"/>
</dbReference>
<evidence type="ECO:0000256" key="4">
    <source>
        <dbReference type="SAM" id="MobiDB-lite"/>
    </source>
</evidence>
<dbReference type="GO" id="GO:0015288">
    <property type="term" value="F:porin activity"/>
    <property type="evidence" value="ECO:0007669"/>
    <property type="project" value="InterPro"/>
</dbReference>
<proteinExistence type="inferred from homology"/>
<name>A0A6J4M496_9CYAN</name>
<gene>
    <name evidence="6" type="ORF">AVDCRST_MAG94-2659</name>
</gene>
<feature type="region of interest" description="Disordered" evidence="4">
    <location>
        <begin position="111"/>
        <end position="133"/>
    </location>
</feature>
<dbReference type="PROSITE" id="PS51272">
    <property type="entry name" value="SLH"/>
    <property type="match status" value="1"/>
</dbReference>
<dbReference type="InterPro" id="IPR007049">
    <property type="entry name" value="Carb-sel_porin_OprB"/>
</dbReference>
<dbReference type="InterPro" id="IPR001119">
    <property type="entry name" value="SLH_dom"/>
</dbReference>
<evidence type="ECO:0000313" key="6">
    <source>
        <dbReference type="EMBL" id="CAA9348242.1"/>
    </source>
</evidence>
<accession>A0A6J4M496</accession>
<keyword evidence="3" id="KW-0175">Coiled coil</keyword>
<evidence type="ECO:0000256" key="3">
    <source>
        <dbReference type="SAM" id="Coils"/>
    </source>
</evidence>
<feature type="domain" description="SLH" evidence="5">
    <location>
        <begin position="131"/>
        <end position="195"/>
    </location>
</feature>
<dbReference type="AlphaFoldDB" id="A0A6J4M496"/>
<feature type="signal peptide" evidence="2">
    <location>
        <begin position="1"/>
        <end position="25"/>
    </location>
</feature>
<evidence type="ECO:0000259" key="5">
    <source>
        <dbReference type="PROSITE" id="PS51272"/>
    </source>
</evidence>
<dbReference type="GO" id="GO:0008643">
    <property type="term" value="P:carbohydrate transport"/>
    <property type="evidence" value="ECO:0007669"/>
    <property type="project" value="InterPro"/>
</dbReference>
<dbReference type="Gene3D" id="2.40.160.180">
    <property type="entry name" value="Carbohydrate-selective porin OprB"/>
    <property type="match status" value="1"/>
</dbReference>
<dbReference type="InterPro" id="IPR038673">
    <property type="entry name" value="OprB_sf"/>
</dbReference>
<feature type="chain" id="PRO_5027158048" evidence="2">
    <location>
        <begin position="26"/>
        <end position="604"/>
    </location>
</feature>
<evidence type="ECO:0000256" key="2">
    <source>
        <dbReference type="RuleBase" id="RU363072"/>
    </source>
</evidence>
<feature type="coiled-coil region" evidence="3">
    <location>
        <begin position="207"/>
        <end position="234"/>
    </location>
</feature>
<reference evidence="6" key="1">
    <citation type="submission" date="2020-02" db="EMBL/GenBank/DDBJ databases">
        <authorList>
            <person name="Meier V. D."/>
        </authorList>
    </citation>
    <scope>NUCLEOTIDE SEQUENCE</scope>
    <source>
        <strain evidence="6">AVDCRST_MAG94</strain>
    </source>
</reference>
<keyword evidence="2" id="KW-0732">Signal</keyword>